<dbReference type="Proteomes" id="UP000485569">
    <property type="component" value="Unassembled WGS sequence"/>
</dbReference>
<accession>A0A1V5SIT2</accession>
<organism evidence="1">
    <name type="scientific">Candidatus Atribacter allofermentans</name>
    <dbReference type="NCBI Taxonomy" id="1852833"/>
    <lineage>
        <taxon>Bacteria</taxon>
        <taxon>Pseudomonadati</taxon>
        <taxon>Atribacterota</taxon>
        <taxon>Atribacteria</taxon>
        <taxon>Atribacterales</taxon>
        <taxon>Atribacteraceae</taxon>
        <taxon>Atribacter</taxon>
    </lineage>
</organism>
<proteinExistence type="predicted"/>
<dbReference type="EMBL" id="MWBQ01000210">
    <property type="protein sequence ID" value="OQA54469.1"/>
    <property type="molecule type" value="Genomic_DNA"/>
</dbReference>
<comment type="caution">
    <text evidence="1">The sequence shown here is derived from an EMBL/GenBank/DDBJ whole genome shotgun (WGS) entry which is preliminary data.</text>
</comment>
<reference evidence="1" key="1">
    <citation type="submission" date="2017-02" db="EMBL/GenBank/DDBJ databases">
        <title>Delving into the versatile metabolic prowess of the omnipresent phylum Bacteroidetes.</title>
        <authorList>
            <person name="Nobu M.K."/>
            <person name="Mei R."/>
            <person name="Narihiro T."/>
            <person name="Kuroda K."/>
            <person name="Liu W.-T."/>
        </authorList>
    </citation>
    <scope>NUCLEOTIDE SEQUENCE</scope>
    <source>
        <strain evidence="1">ADurb.Bin276</strain>
    </source>
</reference>
<name>A0A1V5SIT2_9BACT</name>
<gene>
    <name evidence="1" type="ORF">BWY41_02068</name>
</gene>
<evidence type="ECO:0000313" key="1">
    <source>
        <dbReference type="EMBL" id="OQA54469.1"/>
    </source>
</evidence>
<dbReference type="AlphaFoldDB" id="A0A1V5SIT2"/>
<sequence length="215" mass="23574">MLYLKSSRNWLISFTALLFFLIVIPANADDSTISLPPLNPSPLIESAPGGLPQMETGEQLPSFDQPNINVFKDPQGKYTITFPQGTTQQPGPDDDIVAFSLPDQAKAYIPKVANPEANQEAFLDIEDDILGQGGNKVGQSIIQVGDRTAQVNLYGMEGSALSDMTGEEFTQNLMYAIVMVLYPNTNLMTIIILPKDTYNNAQSWILETIKGVVFQ</sequence>
<protein>
    <submittedName>
        <fullName evidence="1">Uncharacterized protein</fullName>
    </submittedName>
</protein>